<feature type="signal peptide" evidence="1">
    <location>
        <begin position="1"/>
        <end position="17"/>
    </location>
</feature>
<organism evidence="2">
    <name type="scientific">Arundo donax</name>
    <name type="common">Giant reed</name>
    <name type="synonym">Donax arundinaceus</name>
    <dbReference type="NCBI Taxonomy" id="35708"/>
    <lineage>
        <taxon>Eukaryota</taxon>
        <taxon>Viridiplantae</taxon>
        <taxon>Streptophyta</taxon>
        <taxon>Embryophyta</taxon>
        <taxon>Tracheophyta</taxon>
        <taxon>Spermatophyta</taxon>
        <taxon>Magnoliopsida</taxon>
        <taxon>Liliopsida</taxon>
        <taxon>Poales</taxon>
        <taxon>Poaceae</taxon>
        <taxon>PACMAD clade</taxon>
        <taxon>Arundinoideae</taxon>
        <taxon>Arundineae</taxon>
        <taxon>Arundo</taxon>
    </lineage>
</organism>
<sequence length="51" mass="5907">MIMLLLLTINPLNISPATWTIQRKEMQHMKAARKFTIKNLLILLSRSVTTL</sequence>
<evidence type="ECO:0000313" key="2">
    <source>
        <dbReference type="EMBL" id="JAD23635.1"/>
    </source>
</evidence>
<reference evidence="2" key="1">
    <citation type="submission" date="2014-09" db="EMBL/GenBank/DDBJ databases">
        <authorList>
            <person name="Magalhaes I.L.F."/>
            <person name="Oliveira U."/>
            <person name="Santos F.R."/>
            <person name="Vidigal T.H.D.A."/>
            <person name="Brescovit A.D."/>
            <person name="Santos A.J."/>
        </authorList>
    </citation>
    <scope>NUCLEOTIDE SEQUENCE</scope>
    <source>
        <tissue evidence="2">Shoot tissue taken approximately 20 cm above the soil surface</tissue>
    </source>
</reference>
<accession>A0A0A8YEN9</accession>
<proteinExistence type="predicted"/>
<dbReference type="AlphaFoldDB" id="A0A0A8YEN9"/>
<reference evidence="2" key="2">
    <citation type="journal article" date="2015" name="Data Brief">
        <title>Shoot transcriptome of the giant reed, Arundo donax.</title>
        <authorList>
            <person name="Barrero R.A."/>
            <person name="Guerrero F.D."/>
            <person name="Moolhuijzen P."/>
            <person name="Goolsby J.A."/>
            <person name="Tidwell J."/>
            <person name="Bellgard S.E."/>
            <person name="Bellgard M.I."/>
        </authorList>
    </citation>
    <scope>NUCLEOTIDE SEQUENCE</scope>
    <source>
        <tissue evidence="2">Shoot tissue taken approximately 20 cm above the soil surface</tissue>
    </source>
</reference>
<evidence type="ECO:0000256" key="1">
    <source>
        <dbReference type="SAM" id="SignalP"/>
    </source>
</evidence>
<protein>
    <submittedName>
        <fullName evidence="2">Uncharacterized protein</fullName>
    </submittedName>
</protein>
<name>A0A0A8YEN9_ARUDO</name>
<feature type="chain" id="PRO_5002042138" evidence="1">
    <location>
        <begin position="18"/>
        <end position="51"/>
    </location>
</feature>
<dbReference type="EMBL" id="GBRH01274260">
    <property type="protein sequence ID" value="JAD23635.1"/>
    <property type="molecule type" value="Transcribed_RNA"/>
</dbReference>
<keyword evidence="1" id="KW-0732">Signal</keyword>